<feature type="compositionally biased region" description="Polar residues" evidence="2">
    <location>
        <begin position="524"/>
        <end position="541"/>
    </location>
</feature>
<reference evidence="3" key="3">
    <citation type="submission" date="2023-05" db="EMBL/GenBank/DDBJ databases">
        <authorList>
            <person name="Smith C.H."/>
        </authorList>
    </citation>
    <scope>NUCLEOTIDE SEQUENCE</scope>
    <source>
        <strain evidence="3">CHS0354</strain>
        <tissue evidence="3">Mantle</tissue>
    </source>
</reference>
<reference evidence="3" key="1">
    <citation type="journal article" date="2021" name="Genome Biol. Evol.">
        <title>A High-Quality Reference Genome for a Parasitic Bivalve with Doubly Uniparental Inheritance (Bivalvia: Unionida).</title>
        <authorList>
            <person name="Smith C.H."/>
        </authorList>
    </citation>
    <scope>NUCLEOTIDE SEQUENCE</scope>
    <source>
        <strain evidence="3">CHS0354</strain>
    </source>
</reference>
<dbReference type="Pfam" id="PF00653">
    <property type="entry name" value="BIR"/>
    <property type="match status" value="2"/>
</dbReference>
<dbReference type="SUPFAM" id="SSF57924">
    <property type="entry name" value="Inhibitor of apoptosis (IAP) repeat"/>
    <property type="match status" value="2"/>
</dbReference>
<evidence type="ECO:0000313" key="3">
    <source>
        <dbReference type="EMBL" id="KAK3577845.1"/>
    </source>
</evidence>
<keyword evidence="4" id="KW-1185">Reference proteome</keyword>
<dbReference type="InterPro" id="IPR001370">
    <property type="entry name" value="BIR_rpt"/>
</dbReference>
<name>A0AAE0VIE3_9BIVA</name>
<dbReference type="PROSITE" id="PS50143">
    <property type="entry name" value="BIR_REPEAT_2"/>
    <property type="match status" value="2"/>
</dbReference>
<feature type="region of interest" description="Disordered" evidence="2">
    <location>
        <begin position="524"/>
        <end position="551"/>
    </location>
</feature>
<dbReference type="InterPro" id="IPR050784">
    <property type="entry name" value="IAP"/>
</dbReference>
<sequence>MANSTDCNIVILHLKDARKNYRMEICRENFEIIQNGAIVIEKLFKTIYFFPESFSNHAVQAHMTKNSYRIFPTVHKCLRSLNQQSRYVVLVDNKRVYATDKTDTLAQILQDLSNNYGTVFELEYDAVKNCLKEKIKTMNGVNDVISLKQKRKKINALIPQRKMEGELKGNNYCPNLEIMFKISSRPIFRTNNNNPASLMEVVNSNIDPYSLTEEQSSLGEIVADCAEQDSIVVRSTPQPHPTHQTHTRNNASYNATVSNNNPTYIGQLEQAFSSSSIPLSVHDTQEQNGNRQRSPRYPRYDARIASYATFREFRTLNTEGMARTGLFYTGKADEVQCFQCGIEHKNWRPDKDPLLEHIKESPDCQFLETLLGVDTLNQYKAQIRSSEKISVREYFSSSYTNGGATGGSCAPEFTDSDHIRSPQYQAYTVRLYTFTKWPTSMTQRPEQVAQAGFFYTGLNDVVRCFACDGGLKNWDPEDEPWIEHARWFPQCPFVQKVKGQSFIALVRRMAEVSDEEEDVVVHSTFQRNNPTANHSESQNLTVGDDTDEPSQLDTDAAKHVIKMGYSRSTVAIAIDLLISKEGLYCTRYHGCYTGEGG</sequence>
<protein>
    <submittedName>
        <fullName evidence="3">Uncharacterized protein</fullName>
    </submittedName>
</protein>
<comment type="caution">
    <text evidence="3">The sequence shown here is derived from an EMBL/GenBank/DDBJ whole genome shotgun (WGS) entry which is preliminary data.</text>
</comment>
<dbReference type="GO" id="GO:0006915">
    <property type="term" value="P:apoptotic process"/>
    <property type="evidence" value="ECO:0007669"/>
    <property type="project" value="UniProtKB-KW"/>
</dbReference>
<dbReference type="Proteomes" id="UP001195483">
    <property type="component" value="Unassembled WGS sequence"/>
</dbReference>
<keyword evidence="1" id="KW-0053">Apoptosis</keyword>
<dbReference type="AlphaFoldDB" id="A0AAE0VIE3"/>
<gene>
    <name evidence="3" type="ORF">CHS0354_000244</name>
</gene>
<reference evidence="3" key="2">
    <citation type="journal article" date="2021" name="Genome Biol. Evol.">
        <title>Developing a high-quality reference genome for a parasitic bivalve with doubly uniparental inheritance (Bivalvia: Unionida).</title>
        <authorList>
            <person name="Smith C.H."/>
        </authorList>
    </citation>
    <scope>NUCLEOTIDE SEQUENCE</scope>
    <source>
        <strain evidence="3">CHS0354</strain>
        <tissue evidence="3">Mantle</tissue>
    </source>
</reference>
<dbReference type="SMART" id="SM00238">
    <property type="entry name" value="BIR"/>
    <property type="match status" value="2"/>
</dbReference>
<evidence type="ECO:0000256" key="1">
    <source>
        <dbReference type="ARBA" id="ARBA00022703"/>
    </source>
</evidence>
<dbReference type="GO" id="GO:0005634">
    <property type="term" value="C:nucleus"/>
    <property type="evidence" value="ECO:0007669"/>
    <property type="project" value="TreeGrafter"/>
</dbReference>
<dbReference type="PANTHER" id="PTHR10044:SF139">
    <property type="entry name" value="DEATH-ASSOCIATED INHIBITOR OF APOPTOSIS 2"/>
    <property type="match status" value="1"/>
</dbReference>
<evidence type="ECO:0000313" key="4">
    <source>
        <dbReference type="Proteomes" id="UP001195483"/>
    </source>
</evidence>
<dbReference type="EMBL" id="JAEAOA010000064">
    <property type="protein sequence ID" value="KAK3577845.1"/>
    <property type="molecule type" value="Genomic_DNA"/>
</dbReference>
<dbReference type="FunFam" id="1.10.1170.10:FF:000003">
    <property type="entry name" value="E3 ubiquitin-protein ligase XIAP"/>
    <property type="match status" value="1"/>
</dbReference>
<organism evidence="3 4">
    <name type="scientific">Potamilus streckersoni</name>
    <dbReference type="NCBI Taxonomy" id="2493646"/>
    <lineage>
        <taxon>Eukaryota</taxon>
        <taxon>Metazoa</taxon>
        <taxon>Spiralia</taxon>
        <taxon>Lophotrochozoa</taxon>
        <taxon>Mollusca</taxon>
        <taxon>Bivalvia</taxon>
        <taxon>Autobranchia</taxon>
        <taxon>Heteroconchia</taxon>
        <taxon>Palaeoheterodonta</taxon>
        <taxon>Unionida</taxon>
        <taxon>Unionoidea</taxon>
        <taxon>Unionidae</taxon>
        <taxon>Ambleminae</taxon>
        <taxon>Lampsilini</taxon>
        <taxon>Potamilus</taxon>
    </lineage>
</organism>
<dbReference type="PROSITE" id="PS01282">
    <property type="entry name" value="BIR_REPEAT_1"/>
    <property type="match status" value="2"/>
</dbReference>
<proteinExistence type="predicted"/>
<dbReference type="PANTHER" id="PTHR10044">
    <property type="entry name" value="INHIBITOR OF APOPTOSIS"/>
    <property type="match status" value="1"/>
</dbReference>
<dbReference type="Gene3D" id="1.10.1170.10">
    <property type="entry name" value="Inhibitor Of Apoptosis Protein (2mihbC-IAP-1), Chain A"/>
    <property type="match status" value="2"/>
</dbReference>
<dbReference type="CDD" id="cd00022">
    <property type="entry name" value="BIR"/>
    <property type="match status" value="2"/>
</dbReference>
<dbReference type="GO" id="GO:0005737">
    <property type="term" value="C:cytoplasm"/>
    <property type="evidence" value="ECO:0007669"/>
    <property type="project" value="TreeGrafter"/>
</dbReference>
<evidence type="ECO:0000256" key="2">
    <source>
        <dbReference type="SAM" id="MobiDB-lite"/>
    </source>
</evidence>
<accession>A0AAE0VIE3</accession>